<dbReference type="InterPro" id="IPR050079">
    <property type="entry name" value="DEAD_box_RNA_helicase"/>
</dbReference>
<accession>A0A1X2IIB3</accession>
<dbReference type="STRING" id="90262.A0A1X2IIB3"/>
<evidence type="ECO:0000313" key="13">
    <source>
        <dbReference type="Proteomes" id="UP000193560"/>
    </source>
</evidence>
<dbReference type="InterPro" id="IPR027417">
    <property type="entry name" value="P-loop_NTPase"/>
</dbReference>
<keyword evidence="2" id="KW-0547">Nucleotide-binding</keyword>
<keyword evidence="5" id="KW-0067">ATP-binding</keyword>
<evidence type="ECO:0000313" key="12">
    <source>
        <dbReference type="EMBL" id="ORZ17033.1"/>
    </source>
</evidence>
<keyword evidence="4" id="KW-0347">Helicase</keyword>
<keyword evidence="6" id="KW-0694">RNA-binding</keyword>
<dbReference type="InterPro" id="IPR001650">
    <property type="entry name" value="Helicase_C-like"/>
</dbReference>
<evidence type="ECO:0000256" key="9">
    <source>
        <dbReference type="SAM" id="MobiDB-lite"/>
    </source>
</evidence>
<evidence type="ECO:0000259" key="11">
    <source>
        <dbReference type="PROSITE" id="PS51194"/>
    </source>
</evidence>
<feature type="region of interest" description="Disordered" evidence="9">
    <location>
        <begin position="436"/>
        <end position="461"/>
    </location>
</feature>
<dbReference type="PROSITE" id="PS51192">
    <property type="entry name" value="HELICASE_ATP_BIND_1"/>
    <property type="match status" value="1"/>
</dbReference>
<dbReference type="SMART" id="SM00490">
    <property type="entry name" value="HELICc"/>
    <property type="match status" value="1"/>
</dbReference>
<dbReference type="GO" id="GO:0005829">
    <property type="term" value="C:cytosol"/>
    <property type="evidence" value="ECO:0007669"/>
    <property type="project" value="TreeGrafter"/>
</dbReference>
<feature type="compositionally biased region" description="Basic residues" evidence="9">
    <location>
        <begin position="436"/>
        <end position="449"/>
    </location>
</feature>
<evidence type="ECO:0000256" key="8">
    <source>
        <dbReference type="ARBA" id="ARBA00047984"/>
    </source>
</evidence>
<comment type="caution">
    <text evidence="12">The sequence shown here is derived from an EMBL/GenBank/DDBJ whole genome shotgun (WGS) entry which is preliminary data.</text>
</comment>
<reference evidence="12 13" key="1">
    <citation type="submission" date="2016-07" db="EMBL/GenBank/DDBJ databases">
        <title>Pervasive Adenine N6-methylation of Active Genes in Fungi.</title>
        <authorList>
            <consortium name="DOE Joint Genome Institute"/>
            <person name="Mondo S.J."/>
            <person name="Dannebaum R.O."/>
            <person name="Kuo R.C."/>
            <person name="Labutti K."/>
            <person name="Haridas S."/>
            <person name="Kuo A."/>
            <person name="Salamov A."/>
            <person name="Ahrendt S.R."/>
            <person name="Lipzen A."/>
            <person name="Sullivan W."/>
            <person name="Andreopoulos W.B."/>
            <person name="Clum A."/>
            <person name="Lindquist E."/>
            <person name="Daum C."/>
            <person name="Ramamoorthy G.K."/>
            <person name="Gryganskyi A."/>
            <person name="Culley D."/>
            <person name="Magnuson J.K."/>
            <person name="James T.Y."/>
            <person name="O'Malley M.A."/>
            <person name="Stajich J.E."/>
            <person name="Spatafora J.W."/>
            <person name="Visel A."/>
            <person name="Grigoriev I.V."/>
        </authorList>
    </citation>
    <scope>NUCLEOTIDE SEQUENCE [LARGE SCALE GENOMIC DNA]</scope>
    <source>
        <strain evidence="12 13">NRRL 1336</strain>
    </source>
</reference>
<gene>
    <name evidence="12" type="ORF">BCR42DRAFT_413796</name>
</gene>
<name>A0A1X2IIB3_9FUNG</name>
<dbReference type="Pfam" id="PF00270">
    <property type="entry name" value="DEAD"/>
    <property type="match status" value="1"/>
</dbReference>
<dbReference type="CDD" id="cd18787">
    <property type="entry name" value="SF2_C_DEAD"/>
    <property type="match status" value="1"/>
</dbReference>
<dbReference type="GO" id="GO:0003723">
    <property type="term" value="F:RNA binding"/>
    <property type="evidence" value="ECO:0007669"/>
    <property type="project" value="UniProtKB-KW"/>
</dbReference>
<evidence type="ECO:0000259" key="10">
    <source>
        <dbReference type="PROSITE" id="PS51192"/>
    </source>
</evidence>
<dbReference type="InterPro" id="IPR011545">
    <property type="entry name" value="DEAD/DEAH_box_helicase_dom"/>
</dbReference>
<dbReference type="PROSITE" id="PS51194">
    <property type="entry name" value="HELICASE_CTER"/>
    <property type="match status" value="1"/>
</dbReference>
<protein>
    <recommendedName>
        <fullName evidence="1">RNA helicase</fullName>
        <ecNumber evidence="1">3.6.4.13</ecNumber>
    </recommendedName>
</protein>
<dbReference type="EMBL" id="MCGE01000010">
    <property type="protein sequence ID" value="ORZ17033.1"/>
    <property type="molecule type" value="Genomic_DNA"/>
</dbReference>
<dbReference type="Pfam" id="PF00271">
    <property type="entry name" value="Helicase_C"/>
    <property type="match status" value="2"/>
</dbReference>
<dbReference type="GO" id="GO:0016787">
    <property type="term" value="F:hydrolase activity"/>
    <property type="evidence" value="ECO:0007669"/>
    <property type="project" value="UniProtKB-KW"/>
</dbReference>
<feature type="compositionally biased region" description="Basic and acidic residues" evidence="9">
    <location>
        <begin position="450"/>
        <end position="461"/>
    </location>
</feature>
<dbReference type="Proteomes" id="UP000193560">
    <property type="component" value="Unassembled WGS sequence"/>
</dbReference>
<feature type="compositionally biased region" description="Acidic residues" evidence="9">
    <location>
        <begin position="205"/>
        <end position="223"/>
    </location>
</feature>
<feature type="domain" description="Helicase C-terminal" evidence="11">
    <location>
        <begin position="111"/>
        <end position="323"/>
    </location>
</feature>
<sequence>MNVHFSILHRPMLAEHPDIIVTTPSRALAHLQAQNMILSESLQNLVIDEADLVLSFGYDDDLRKILSFLPKIYQSFLMSATLTKDIDDLKQLVLRKPAILKLEEEKNTTSQLTQYVIRCSELEKFLFTFVMVKLRLIRGKVIFFVNDIDRCYRLKLFFEQFSVKACVLNSELPLNSRYHIVEEFNRGKYDYLIATDESQLKGEMDSEDEEDENEDSGDDEKVEDQDSKKKTKKKSQIKQDKEYGVSRGVDFKDVAAVINFDFPLSAKAYMHRIGRTARGGKQGMAFSFVVPSDMEDNKLDIGRKVNRDELVFERVEKQQEKENMTIKPYSFEKKNVDGFKYRVQDAIKAVTKVAVKEARITEIKREILNSEKLKTHFEDKPKDLDFLRHDKALQPAIIQHHLKNIPSYLMPKVNGQQQLMDSSSHETVDHVNFHSNNKRKNHHQHNGKKRNQDPLKKIRRR</sequence>
<evidence type="ECO:0000256" key="5">
    <source>
        <dbReference type="ARBA" id="ARBA00022840"/>
    </source>
</evidence>
<keyword evidence="3 12" id="KW-0378">Hydrolase</keyword>
<evidence type="ECO:0000256" key="1">
    <source>
        <dbReference type="ARBA" id="ARBA00012552"/>
    </source>
</evidence>
<evidence type="ECO:0000256" key="6">
    <source>
        <dbReference type="ARBA" id="ARBA00022884"/>
    </source>
</evidence>
<evidence type="ECO:0000256" key="4">
    <source>
        <dbReference type="ARBA" id="ARBA00022806"/>
    </source>
</evidence>
<proteinExistence type="inferred from homology"/>
<dbReference type="Gene3D" id="3.40.50.300">
    <property type="entry name" value="P-loop containing nucleotide triphosphate hydrolases"/>
    <property type="match status" value="2"/>
</dbReference>
<organism evidence="12 13">
    <name type="scientific">Absidia repens</name>
    <dbReference type="NCBI Taxonomy" id="90262"/>
    <lineage>
        <taxon>Eukaryota</taxon>
        <taxon>Fungi</taxon>
        <taxon>Fungi incertae sedis</taxon>
        <taxon>Mucoromycota</taxon>
        <taxon>Mucoromycotina</taxon>
        <taxon>Mucoromycetes</taxon>
        <taxon>Mucorales</taxon>
        <taxon>Cunninghamellaceae</taxon>
        <taxon>Absidia</taxon>
    </lineage>
</organism>
<dbReference type="PANTHER" id="PTHR47959:SF21">
    <property type="entry name" value="DEAD-BOX HELICASE 56"/>
    <property type="match status" value="1"/>
</dbReference>
<dbReference type="GO" id="GO:0005524">
    <property type="term" value="F:ATP binding"/>
    <property type="evidence" value="ECO:0007669"/>
    <property type="project" value="UniProtKB-KW"/>
</dbReference>
<dbReference type="InterPro" id="IPR014001">
    <property type="entry name" value="Helicase_ATP-bd"/>
</dbReference>
<keyword evidence="13" id="KW-1185">Reference proteome</keyword>
<feature type="domain" description="Helicase ATP-binding" evidence="10">
    <location>
        <begin position="1"/>
        <end position="100"/>
    </location>
</feature>
<dbReference type="AlphaFoldDB" id="A0A1X2IIB3"/>
<dbReference type="SUPFAM" id="SSF52540">
    <property type="entry name" value="P-loop containing nucleoside triphosphate hydrolases"/>
    <property type="match status" value="1"/>
</dbReference>
<dbReference type="OrthoDB" id="1191041at2759"/>
<dbReference type="EC" id="3.6.4.13" evidence="1"/>
<evidence type="ECO:0000256" key="7">
    <source>
        <dbReference type="ARBA" id="ARBA00038041"/>
    </source>
</evidence>
<feature type="region of interest" description="Disordered" evidence="9">
    <location>
        <begin position="201"/>
        <end position="239"/>
    </location>
</feature>
<evidence type="ECO:0000256" key="3">
    <source>
        <dbReference type="ARBA" id="ARBA00022801"/>
    </source>
</evidence>
<dbReference type="PANTHER" id="PTHR47959">
    <property type="entry name" value="ATP-DEPENDENT RNA HELICASE RHLE-RELATED"/>
    <property type="match status" value="1"/>
</dbReference>
<comment type="similarity">
    <text evidence="7">Belongs to the DEAD box helicase family. DDX56/DBP9 subfamily.</text>
</comment>
<evidence type="ECO:0000256" key="2">
    <source>
        <dbReference type="ARBA" id="ARBA00022741"/>
    </source>
</evidence>
<comment type="catalytic activity">
    <reaction evidence="8">
        <text>ATP + H2O = ADP + phosphate + H(+)</text>
        <dbReference type="Rhea" id="RHEA:13065"/>
        <dbReference type="ChEBI" id="CHEBI:15377"/>
        <dbReference type="ChEBI" id="CHEBI:15378"/>
        <dbReference type="ChEBI" id="CHEBI:30616"/>
        <dbReference type="ChEBI" id="CHEBI:43474"/>
        <dbReference type="ChEBI" id="CHEBI:456216"/>
        <dbReference type="EC" id="3.6.4.13"/>
    </reaction>
</comment>
<dbReference type="GO" id="GO:0003724">
    <property type="term" value="F:RNA helicase activity"/>
    <property type="evidence" value="ECO:0007669"/>
    <property type="project" value="UniProtKB-EC"/>
</dbReference>